<proteinExistence type="predicted"/>
<organism evidence="1 2">
    <name type="scientific">Streptomyces polychromogenes</name>
    <dbReference type="NCBI Taxonomy" id="67342"/>
    <lineage>
        <taxon>Bacteria</taxon>
        <taxon>Bacillati</taxon>
        <taxon>Actinomycetota</taxon>
        <taxon>Actinomycetes</taxon>
        <taxon>Kitasatosporales</taxon>
        <taxon>Streptomycetaceae</taxon>
        <taxon>Streptomyces</taxon>
    </lineage>
</organism>
<evidence type="ECO:0000313" key="2">
    <source>
        <dbReference type="Proteomes" id="UP001501867"/>
    </source>
</evidence>
<comment type="caution">
    <text evidence="1">The sequence shown here is derived from an EMBL/GenBank/DDBJ whole genome shotgun (WGS) entry which is preliminary data.</text>
</comment>
<dbReference type="EMBL" id="BAAABV010000022">
    <property type="protein sequence ID" value="GAA0301255.1"/>
    <property type="molecule type" value="Genomic_DNA"/>
</dbReference>
<gene>
    <name evidence="1" type="ORF">GCM10010302_44750</name>
</gene>
<protein>
    <submittedName>
        <fullName evidence="1">Uncharacterized protein</fullName>
    </submittedName>
</protein>
<accession>A0ABN0VHP6</accession>
<sequence length="104" mass="10590">MPPGPTGVNSPRPVPVQVLLVGCVVGRPRGRYRSAVSLPAAAQLSAGTSWIQTWTVSAGSCQGVHEGIGDPRDQLALELDAAGALLDGDDRHGLLLKLAAPSGS</sequence>
<keyword evidence="2" id="KW-1185">Reference proteome</keyword>
<dbReference type="Proteomes" id="UP001501867">
    <property type="component" value="Unassembled WGS sequence"/>
</dbReference>
<evidence type="ECO:0000313" key="1">
    <source>
        <dbReference type="EMBL" id="GAA0301255.1"/>
    </source>
</evidence>
<name>A0ABN0VHP6_9ACTN</name>
<reference evidence="1 2" key="1">
    <citation type="journal article" date="2019" name="Int. J. Syst. Evol. Microbiol.">
        <title>The Global Catalogue of Microorganisms (GCM) 10K type strain sequencing project: providing services to taxonomists for standard genome sequencing and annotation.</title>
        <authorList>
            <consortium name="The Broad Institute Genomics Platform"/>
            <consortium name="The Broad Institute Genome Sequencing Center for Infectious Disease"/>
            <person name="Wu L."/>
            <person name="Ma J."/>
        </authorList>
    </citation>
    <scope>NUCLEOTIDE SEQUENCE [LARGE SCALE GENOMIC DNA]</scope>
    <source>
        <strain evidence="1 2">JCM 4505</strain>
    </source>
</reference>